<feature type="compositionally biased region" description="Polar residues" evidence="1">
    <location>
        <begin position="73"/>
        <end position="90"/>
    </location>
</feature>
<evidence type="ECO:0000313" key="4">
    <source>
        <dbReference type="Proteomes" id="UP000254621"/>
    </source>
</evidence>
<gene>
    <name evidence="3" type="ORF">NCTC13645_01959</name>
</gene>
<sequence length="400" mass="42838">MSKKVLTILAVSGLLGAGVIGATSASAHFGKMNATSSSLVSHKQADKDKHNGSKTTTTSAKSNATKKAHSKTDATPKNASETKVASSSVKAAQPATTQTQTQTDATTPSTNKVTSFDQLTQNQQLAMLADSCFAYKPTGTQFNVYMPTADQFVIYDIGEGVGGWPDHAVRFTNNHNGTYTIAGAESSGSSNSQMTSQNSYWKTIQNVSESSMVARFNQMDSSTRNMLENAFNIQATDFPYLPIQQNAIPNTNESGSQNEVSTSNFDRLPQNEKYVLMAKVGLGVANARSSYDVYAPSRDQVIIYDKGEGAGGWAMHSIRVTDNHDGTVTINRPVSDTAQATSQMYKGNSYWGQAVTATKAELLQAGDMLGQQDVNAVANVMVTIPGDFPYLPITQNTMPK</sequence>
<dbReference type="OrthoDB" id="2149853at2"/>
<evidence type="ECO:0000313" key="3">
    <source>
        <dbReference type="EMBL" id="SUP60839.1"/>
    </source>
</evidence>
<reference evidence="3 4" key="1">
    <citation type="submission" date="2018-06" db="EMBL/GenBank/DDBJ databases">
        <authorList>
            <consortium name="Pathogen Informatics"/>
            <person name="Doyle S."/>
        </authorList>
    </citation>
    <scope>NUCLEOTIDE SEQUENCE [LARGE SCALE GENOMIC DNA]</scope>
    <source>
        <strain evidence="3 4">NCTC13645</strain>
    </source>
</reference>
<dbReference type="Proteomes" id="UP000254621">
    <property type="component" value="Unassembled WGS sequence"/>
</dbReference>
<name>A0A380P6J5_WEIVI</name>
<dbReference type="RefSeq" id="WP_057746878.1">
    <property type="nucleotide sequence ID" value="NZ_BJLU01000013.1"/>
</dbReference>
<feature type="chain" id="PRO_5043343871" evidence="2">
    <location>
        <begin position="28"/>
        <end position="400"/>
    </location>
</feature>
<feature type="region of interest" description="Disordered" evidence="1">
    <location>
        <begin position="38"/>
        <end position="113"/>
    </location>
</feature>
<feature type="compositionally biased region" description="Low complexity" evidence="1">
    <location>
        <begin position="91"/>
        <end position="110"/>
    </location>
</feature>
<feature type="signal peptide" evidence="2">
    <location>
        <begin position="1"/>
        <end position="27"/>
    </location>
</feature>
<organism evidence="3 4">
    <name type="scientific">Weissella viridescens</name>
    <name type="common">Lactobacillus viridescens</name>
    <dbReference type="NCBI Taxonomy" id="1629"/>
    <lineage>
        <taxon>Bacteria</taxon>
        <taxon>Bacillati</taxon>
        <taxon>Bacillota</taxon>
        <taxon>Bacilli</taxon>
        <taxon>Lactobacillales</taxon>
        <taxon>Lactobacillaceae</taxon>
        <taxon>Weissella</taxon>
    </lineage>
</organism>
<evidence type="ECO:0000256" key="1">
    <source>
        <dbReference type="SAM" id="MobiDB-lite"/>
    </source>
</evidence>
<accession>A0A380P6J5</accession>
<dbReference type="EMBL" id="UHIV01000005">
    <property type="protein sequence ID" value="SUP60839.1"/>
    <property type="molecule type" value="Genomic_DNA"/>
</dbReference>
<feature type="compositionally biased region" description="Low complexity" evidence="1">
    <location>
        <begin position="53"/>
        <end position="63"/>
    </location>
</feature>
<proteinExistence type="predicted"/>
<dbReference type="AlphaFoldDB" id="A0A380P6J5"/>
<protein>
    <submittedName>
        <fullName evidence="3">Uncharacterized protein</fullName>
    </submittedName>
</protein>
<evidence type="ECO:0000256" key="2">
    <source>
        <dbReference type="SAM" id="SignalP"/>
    </source>
</evidence>
<keyword evidence="2" id="KW-0732">Signal</keyword>